<sequence>MRKETLLMGAGGLVVVVTGFYFLRPPATEVNSGSGVAADGHSAGRPKAAAATETQPRPLVGGKLVVVEGRVGPKASQGTVRLKRLDGALISAQELTIEEDGGVILMAPVTVVMENGGEAILREGSVTVDLDGLMKPSGGKFEVVRQPANHKGAPGKAPELPALPPLPEKRSE</sequence>
<evidence type="ECO:0000313" key="3">
    <source>
        <dbReference type="Proteomes" id="UP000676169"/>
    </source>
</evidence>
<protein>
    <submittedName>
        <fullName evidence="2">Uncharacterized protein</fullName>
    </submittedName>
</protein>
<dbReference type="RefSeq" id="WP_211631047.1">
    <property type="nucleotide sequence ID" value="NZ_CP073100.1"/>
</dbReference>
<dbReference type="Proteomes" id="UP000676169">
    <property type="component" value="Chromosome"/>
</dbReference>
<gene>
    <name evidence="2" type="ORF">KBB96_18860</name>
</gene>
<reference evidence="2" key="1">
    <citation type="submission" date="2021-04" db="EMBL/GenBank/DDBJ databases">
        <title>Luteolibacter sp. 32A isolated from the skin of an Anderson's salamander (Ambystoma andersonii).</title>
        <authorList>
            <person name="Spergser J."/>
            <person name="Busse H.-J."/>
        </authorList>
    </citation>
    <scope>NUCLEOTIDE SEQUENCE</scope>
    <source>
        <strain evidence="2">32A</strain>
    </source>
</reference>
<dbReference type="KEGG" id="lamb:KBB96_18860"/>
<evidence type="ECO:0000256" key="1">
    <source>
        <dbReference type="SAM" id="MobiDB-lite"/>
    </source>
</evidence>
<name>A0A975IZG9_9BACT</name>
<feature type="region of interest" description="Disordered" evidence="1">
    <location>
        <begin position="143"/>
        <end position="172"/>
    </location>
</feature>
<accession>A0A975IZG9</accession>
<feature type="region of interest" description="Disordered" evidence="1">
    <location>
        <begin position="32"/>
        <end position="55"/>
    </location>
</feature>
<dbReference type="EMBL" id="CP073100">
    <property type="protein sequence ID" value="QUE50908.1"/>
    <property type="molecule type" value="Genomic_DNA"/>
</dbReference>
<feature type="compositionally biased region" description="Low complexity" evidence="1">
    <location>
        <begin position="151"/>
        <end position="160"/>
    </location>
</feature>
<keyword evidence="3" id="KW-1185">Reference proteome</keyword>
<organism evidence="2 3">
    <name type="scientific">Luteolibacter ambystomatis</name>
    <dbReference type="NCBI Taxonomy" id="2824561"/>
    <lineage>
        <taxon>Bacteria</taxon>
        <taxon>Pseudomonadati</taxon>
        <taxon>Verrucomicrobiota</taxon>
        <taxon>Verrucomicrobiia</taxon>
        <taxon>Verrucomicrobiales</taxon>
        <taxon>Verrucomicrobiaceae</taxon>
        <taxon>Luteolibacter</taxon>
    </lineage>
</organism>
<dbReference type="AlphaFoldDB" id="A0A975IZG9"/>
<proteinExistence type="predicted"/>
<evidence type="ECO:0000313" key="2">
    <source>
        <dbReference type="EMBL" id="QUE50908.1"/>
    </source>
</evidence>